<evidence type="ECO:0000313" key="1">
    <source>
        <dbReference type="EMBL" id="KKM13332.1"/>
    </source>
</evidence>
<sequence>MIATTSNFKTLSYTSDTADSICGICTEAHHFDDNGFETTVTFSYTSNAFIGDNDVRITKHGIFVRRHAIAIKIITQERYTIDDLIYKQKRLRSLVLHVSNMRPTKLVNIYRSIVKYRVRERGIGARNFHKV</sequence>
<organism evidence="1">
    <name type="scientific">marine sediment metagenome</name>
    <dbReference type="NCBI Taxonomy" id="412755"/>
    <lineage>
        <taxon>unclassified sequences</taxon>
        <taxon>metagenomes</taxon>
        <taxon>ecological metagenomes</taxon>
    </lineage>
</organism>
<comment type="caution">
    <text evidence="1">The sequence shown here is derived from an EMBL/GenBank/DDBJ whole genome shotgun (WGS) entry which is preliminary data.</text>
</comment>
<accession>A0A0F9HDQ0</accession>
<name>A0A0F9HDQ0_9ZZZZ</name>
<gene>
    <name evidence="1" type="ORF">LCGC14_1717290</name>
</gene>
<reference evidence="1" key="1">
    <citation type="journal article" date="2015" name="Nature">
        <title>Complex archaea that bridge the gap between prokaryotes and eukaryotes.</title>
        <authorList>
            <person name="Spang A."/>
            <person name="Saw J.H."/>
            <person name="Jorgensen S.L."/>
            <person name="Zaremba-Niedzwiedzka K."/>
            <person name="Martijn J."/>
            <person name="Lind A.E."/>
            <person name="van Eijk R."/>
            <person name="Schleper C."/>
            <person name="Guy L."/>
            <person name="Ettema T.J."/>
        </authorList>
    </citation>
    <scope>NUCLEOTIDE SEQUENCE</scope>
</reference>
<dbReference type="EMBL" id="LAZR01015403">
    <property type="protein sequence ID" value="KKM13332.1"/>
    <property type="molecule type" value="Genomic_DNA"/>
</dbReference>
<proteinExistence type="predicted"/>
<dbReference type="AlphaFoldDB" id="A0A0F9HDQ0"/>
<protein>
    <submittedName>
        <fullName evidence="1">Uncharacterized protein</fullName>
    </submittedName>
</protein>